<gene>
    <name evidence="2" type="ORF">BURPS1710A_A0089</name>
</gene>
<organism evidence="2">
    <name type="scientific">Burkholderia pseudomallei 1710a</name>
    <dbReference type="NCBI Taxonomy" id="320371"/>
    <lineage>
        <taxon>Bacteria</taxon>
        <taxon>Pseudomonadati</taxon>
        <taxon>Pseudomonadota</taxon>
        <taxon>Betaproteobacteria</taxon>
        <taxon>Burkholderiales</taxon>
        <taxon>Burkholderiaceae</taxon>
        <taxon>Burkholderia</taxon>
        <taxon>pseudomallei group</taxon>
    </lineage>
</organism>
<evidence type="ECO:0000313" key="2">
    <source>
        <dbReference type="EMBL" id="EET03772.1"/>
    </source>
</evidence>
<dbReference type="EMBL" id="CM000833">
    <property type="protein sequence ID" value="EET03772.1"/>
    <property type="molecule type" value="Genomic_DNA"/>
</dbReference>
<dbReference type="HOGENOM" id="CLU_3286196_0_0_4"/>
<proteinExistence type="predicted"/>
<dbReference type="AlphaFoldDB" id="A0A0E1W278"/>
<reference evidence="2" key="1">
    <citation type="submission" date="2009-05" db="EMBL/GenBank/DDBJ databases">
        <authorList>
            <person name="Harkins D.M."/>
            <person name="DeShazer D."/>
            <person name="Woods D.E."/>
            <person name="Brinkac L.M."/>
            <person name="Brown K.A."/>
            <person name="Hung G.C."/>
            <person name="Tuanyok A."/>
            <person name="Zhang B."/>
            <person name="Nierman W.C."/>
        </authorList>
    </citation>
    <scope>NUCLEOTIDE SEQUENCE [LARGE SCALE GENOMIC DNA]</scope>
    <source>
        <strain evidence="2">1710a</strain>
    </source>
</reference>
<feature type="region of interest" description="Disordered" evidence="1">
    <location>
        <begin position="1"/>
        <end position="40"/>
    </location>
</feature>
<name>A0A0E1W278_BURPE</name>
<protein>
    <submittedName>
        <fullName evidence="2">Uncharacterized protein</fullName>
    </submittedName>
</protein>
<evidence type="ECO:0000256" key="1">
    <source>
        <dbReference type="SAM" id="MobiDB-lite"/>
    </source>
</evidence>
<sequence length="40" mass="4100">MRSLGAMRDHDAATPRGRAPSGATSISRATHRAIGALPNA</sequence>
<dbReference type="Proteomes" id="UP000001812">
    <property type="component" value="Chromosome II"/>
</dbReference>
<accession>A0A0E1W278</accession>